<feature type="compositionally biased region" description="Acidic residues" evidence="1">
    <location>
        <begin position="1221"/>
        <end position="1238"/>
    </location>
</feature>
<accession>A0A388KG08</accession>
<feature type="compositionally biased region" description="Acidic residues" evidence="1">
    <location>
        <begin position="1247"/>
        <end position="1264"/>
    </location>
</feature>
<comment type="caution">
    <text evidence="2">The sequence shown here is derived from an EMBL/GenBank/DDBJ whole genome shotgun (WGS) entry which is preliminary data.</text>
</comment>
<proteinExistence type="predicted"/>
<feature type="compositionally biased region" description="Basic and acidic residues" evidence="1">
    <location>
        <begin position="1058"/>
        <end position="1068"/>
    </location>
</feature>
<feature type="compositionally biased region" description="Basic and acidic residues" evidence="1">
    <location>
        <begin position="385"/>
        <end position="416"/>
    </location>
</feature>
<evidence type="ECO:0000256" key="1">
    <source>
        <dbReference type="SAM" id="MobiDB-lite"/>
    </source>
</evidence>
<feature type="compositionally biased region" description="Acidic residues" evidence="1">
    <location>
        <begin position="1148"/>
        <end position="1192"/>
    </location>
</feature>
<feature type="compositionally biased region" description="Polar residues" evidence="1">
    <location>
        <begin position="928"/>
        <end position="938"/>
    </location>
</feature>
<feature type="compositionally biased region" description="Basic and acidic residues" evidence="1">
    <location>
        <begin position="1193"/>
        <end position="1202"/>
    </location>
</feature>
<feature type="region of interest" description="Disordered" evidence="1">
    <location>
        <begin position="524"/>
        <end position="570"/>
    </location>
</feature>
<reference evidence="2 3" key="1">
    <citation type="journal article" date="2018" name="Cell">
        <title>The Chara Genome: Secondary Complexity and Implications for Plant Terrestrialization.</title>
        <authorList>
            <person name="Nishiyama T."/>
            <person name="Sakayama H."/>
            <person name="Vries J.D."/>
            <person name="Buschmann H."/>
            <person name="Saint-Marcoux D."/>
            <person name="Ullrich K.K."/>
            <person name="Haas F.B."/>
            <person name="Vanderstraeten L."/>
            <person name="Becker D."/>
            <person name="Lang D."/>
            <person name="Vosolsobe S."/>
            <person name="Rombauts S."/>
            <person name="Wilhelmsson P.K.I."/>
            <person name="Janitza P."/>
            <person name="Kern R."/>
            <person name="Heyl A."/>
            <person name="Rumpler F."/>
            <person name="Villalobos L.I.A.C."/>
            <person name="Clay J.M."/>
            <person name="Skokan R."/>
            <person name="Toyoda A."/>
            <person name="Suzuki Y."/>
            <person name="Kagoshima H."/>
            <person name="Schijlen E."/>
            <person name="Tajeshwar N."/>
            <person name="Catarino B."/>
            <person name="Hetherington A.J."/>
            <person name="Saltykova A."/>
            <person name="Bonnot C."/>
            <person name="Breuninger H."/>
            <person name="Symeonidi A."/>
            <person name="Radhakrishnan G.V."/>
            <person name="Van Nieuwerburgh F."/>
            <person name="Deforce D."/>
            <person name="Chang C."/>
            <person name="Karol K.G."/>
            <person name="Hedrich R."/>
            <person name="Ulvskov P."/>
            <person name="Glockner G."/>
            <person name="Delwiche C.F."/>
            <person name="Petrasek J."/>
            <person name="Van de Peer Y."/>
            <person name="Friml J."/>
            <person name="Beilby M."/>
            <person name="Dolan L."/>
            <person name="Kohara Y."/>
            <person name="Sugano S."/>
            <person name="Fujiyama A."/>
            <person name="Delaux P.-M."/>
            <person name="Quint M."/>
            <person name="TheiBen G."/>
            <person name="Hagemann M."/>
            <person name="Harholt J."/>
            <person name="Dunand C."/>
            <person name="Zachgo S."/>
            <person name="Langdale J."/>
            <person name="Maumus F."/>
            <person name="Straeten D.V.D."/>
            <person name="Gould S.B."/>
            <person name="Rensing S.A."/>
        </authorList>
    </citation>
    <scope>NUCLEOTIDE SEQUENCE [LARGE SCALE GENOMIC DNA]</scope>
    <source>
        <strain evidence="2 3">S276</strain>
    </source>
</reference>
<organism evidence="2 3">
    <name type="scientific">Chara braunii</name>
    <name type="common">Braun's stonewort</name>
    <dbReference type="NCBI Taxonomy" id="69332"/>
    <lineage>
        <taxon>Eukaryota</taxon>
        <taxon>Viridiplantae</taxon>
        <taxon>Streptophyta</taxon>
        <taxon>Charophyceae</taxon>
        <taxon>Charales</taxon>
        <taxon>Characeae</taxon>
        <taxon>Chara</taxon>
    </lineage>
</organism>
<feature type="compositionally biased region" description="Basic and acidic residues" evidence="1">
    <location>
        <begin position="830"/>
        <end position="847"/>
    </location>
</feature>
<feature type="compositionally biased region" description="Basic and acidic residues" evidence="1">
    <location>
        <begin position="220"/>
        <end position="230"/>
    </location>
</feature>
<feature type="compositionally biased region" description="Low complexity" evidence="1">
    <location>
        <begin position="189"/>
        <end position="198"/>
    </location>
</feature>
<feature type="compositionally biased region" description="Basic and acidic residues" evidence="1">
    <location>
        <begin position="1265"/>
        <end position="1284"/>
    </location>
</feature>
<feature type="compositionally biased region" description="Basic and acidic residues" evidence="1">
    <location>
        <begin position="240"/>
        <end position="253"/>
    </location>
</feature>
<feature type="compositionally biased region" description="Polar residues" evidence="1">
    <location>
        <begin position="339"/>
        <end position="357"/>
    </location>
</feature>
<feature type="region of interest" description="Disordered" evidence="1">
    <location>
        <begin position="813"/>
        <end position="847"/>
    </location>
</feature>
<feature type="compositionally biased region" description="Polar residues" evidence="1">
    <location>
        <begin position="422"/>
        <end position="431"/>
    </location>
</feature>
<feature type="compositionally biased region" description="Acidic residues" evidence="1">
    <location>
        <begin position="254"/>
        <end position="266"/>
    </location>
</feature>
<dbReference type="Gramene" id="GBG68985">
    <property type="protein sequence ID" value="GBG68985"/>
    <property type="gene ID" value="CBR_g3684"/>
</dbReference>
<sequence length="1335" mass="147060">MANFWVGKLDPKLDERLGHRRDKLKLRGNGKYVLPEATFPSLERWWADKQREKAEQREAAIRGIARDPSGFQNVDDFFDVWGKILDEEEKEKGPRVREKVNVMDGKTRRQRYMERRPNRRFPPLLSETYPGLSICPAQQECSRPEAPGNELRDCTEGENSHLEDSRASAEFARRGSSSKGASNPREEAASSAAGSLGEPCPEVAVASQCEKTAGETGEAGMRKSFEERTGKNGLPGALEQSRESGDHATRVGEMDSELGDGLEIEGPDANQAAMRGPHSSLMKKLKEHLCGGTDASEAGHHSEEECGVNEPPPPALGDDQNKGKRGQISEDLPCCQLSEPRQASRSACKSTSISSTRGPKVCGSDSCSTAGRSLRTQEKQCNNESHSREAGTSHGEKSEKGKAWEDGEERGTDRRLVHGLRGTTSAAASETMSRKIPGGQSCGPGKASGECCADRGVSGPLAMKSLPEGTPQGSGLVRGDGGIADENGDCLPSSSSTCRSSIQLPRMYDSEYWSSTGCVRQKHRRLPQEQPCGSSGADQNFKAREDRGRSGLRRKGDSAQLSQQGIGQEARAAIRQMDEEIAQRRDRLHQAQQVADMIAASRNHLDNTSAQMFQQLRDSMDAMKKPEPTRKGWSRSGKSRVSMVMEKLGAMAPAGSAEGLGVAEKLAVARGQDLTDVSGTQHGMEDILAVHSKDVEMEEEGEEELKTYGSTVVSKMNSHTGQSFPESVEMTSVRHPDDVRVLSDSSGIATEEVDCQVSGSEGVSCSEDGTVTCRPHEVERLLKKPAGRHRKSRFSLAREKLASATSISLQQSTIIEGDVSESQPMGMDDSTDKCLSHNQKGEEDGTEKLAGLFERSRGQPTKSRFSLVLEKLALSSSSADLQQSTVVQGEAGSEGHGTKGLAGRFESSCGQRIKSRFSLVREKLTLSSSSADLQQSTVEGEADSEEHGMAATNKNEDMSKEGLKAVGVQKVMEDEVAGRSEITWAQELPCISQCNEDQVHKEACNHVEEMSRRGRRVSGACRYIESPEHDTSNLSKAAGTEISVGSELAEVFDWLNADGEKGKREKENVVLGEEENNDEGVEEEEEEQEEEEEEDQKEEEQEEEAEQQEDHEEEGEISVRRGLAEVFDWLDADGEKGDKREKENVVPGEEENNDEGVEEEEEEAEEQEEEQEEEEQEEGEEGEGKGEEEDVEEMGKVEKVEKIEEEQEREEKDERENRWEEEPEEGEESEQEREEEYERENRWKDAAEEEVESEGEGEGEEVEREELREKMIVEPRRLDFRTALDSETGESQEEGCTVSHAEEGSMSSMSPTPKRAKSSKGTKSKLLANKVRIFI</sequence>
<feature type="region of interest" description="Disordered" evidence="1">
    <location>
        <begin position="1058"/>
        <end position="1324"/>
    </location>
</feature>
<protein>
    <submittedName>
        <fullName evidence="2">Uncharacterized protein</fullName>
    </submittedName>
</protein>
<dbReference type="EMBL" id="BFEA01000108">
    <property type="protein sequence ID" value="GBG68985.1"/>
    <property type="molecule type" value="Genomic_DNA"/>
</dbReference>
<name>A0A388KG08_CHABU</name>
<gene>
    <name evidence="2" type="ORF">CBR_g3684</name>
</gene>
<feature type="compositionally biased region" description="Basic and acidic residues" evidence="1">
    <location>
        <begin position="1133"/>
        <end position="1144"/>
    </location>
</feature>
<feature type="compositionally biased region" description="Basic and acidic residues" evidence="1">
    <location>
        <begin position="1209"/>
        <end position="1220"/>
    </location>
</feature>
<feature type="compositionally biased region" description="Basic and acidic residues" evidence="1">
    <location>
        <begin position="150"/>
        <end position="173"/>
    </location>
</feature>
<feature type="region of interest" description="Disordered" evidence="1">
    <location>
        <begin position="928"/>
        <end position="951"/>
    </location>
</feature>
<keyword evidence="3" id="KW-1185">Reference proteome</keyword>
<feature type="region of interest" description="Disordered" evidence="1">
    <location>
        <begin position="108"/>
        <end position="498"/>
    </location>
</feature>
<dbReference type="Proteomes" id="UP000265515">
    <property type="component" value="Unassembled WGS sequence"/>
</dbReference>
<feature type="compositionally biased region" description="Basic residues" evidence="1">
    <location>
        <begin position="1314"/>
        <end position="1323"/>
    </location>
</feature>
<evidence type="ECO:0000313" key="2">
    <source>
        <dbReference type="EMBL" id="GBG68985.1"/>
    </source>
</evidence>
<feature type="compositionally biased region" description="Acidic residues" evidence="1">
    <location>
        <begin position="1072"/>
        <end position="1116"/>
    </location>
</feature>
<dbReference type="STRING" id="69332.A0A388KG08"/>
<evidence type="ECO:0000313" key="3">
    <source>
        <dbReference type="Proteomes" id="UP000265515"/>
    </source>
</evidence>
<feature type="compositionally biased region" description="Basic and acidic residues" evidence="1">
    <location>
        <begin position="541"/>
        <end position="557"/>
    </location>
</feature>